<dbReference type="EMBL" id="BJWL01000007">
    <property type="protein sequence ID" value="GFY90874.1"/>
    <property type="molecule type" value="Genomic_DNA"/>
</dbReference>
<protein>
    <submittedName>
        <fullName evidence="2">Uncharacterized protein</fullName>
    </submittedName>
</protein>
<dbReference type="PANTHER" id="PTHR34115:SF6">
    <property type="entry name" value="PROTEIN, PUTATIVE-RELATED"/>
    <property type="match status" value="1"/>
</dbReference>
<feature type="transmembrane region" description="Helical" evidence="1">
    <location>
        <begin position="7"/>
        <end position="28"/>
    </location>
</feature>
<feature type="transmembrane region" description="Helical" evidence="1">
    <location>
        <begin position="40"/>
        <end position="59"/>
    </location>
</feature>
<evidence type="ECO:0000313" key="3">
    <source>
        <dbReference type="Proteomes" id="UP000585474"/>
    </source>
</evidence>
<dbReference type="InterPro" id="IPR053258">
    <property type="entry name" value="Ca-permeable_cation_channel"/>
</dbReference>
<gene>
    <name evidence="2" type="ORF">Acr_07g0010700</name>
</gene>
<dbReference type="Proteomes" id="UP000585474">
    <property type="component" value="Unassembled WGS sequence"/>
</dbReference>
<dbReference type="PANTHER" id="PTHR34115">
    <property type="entry name" value="PROTEIN, PUTATIVE-RELATED"/>
    <property type="match status" value="1"/>
</dbReference>
<keyword evidence="1" id="KW-0472">Membrane</keyword>
<evidence type="ECO:0000256" key="1">
    <source>
        <dbReference type="SAM" id="Phobius"/>
    </source>
</evidence>
<organism evidence="2 3">
    <name type="scientific">Actinidia rufa</name>
    <dbReference type="NCBI Taxonomy" id="165716"/>
    <lineage>
        <taxon>Eukaryota</taxon>
        <taxon>Viridiplantae</taxon>
        <taxon>Streptophyta</taxon>
        <taxon>Embryophyta</taxon>
        <taxon>Tracheophyta</taxon>
        <taxon>Spermatophyta</taxon>
        <taxon>Magnoliopsida</taxon>
        <taxon>eudicotyledons</taxon>
        <taxon>Gunneridae</taxon>
        <taxon>Pentapetalae</taxon>
        <taxon>asterids</taxon>
        <taxon>Ericales</taxon>
        <taxon>Actinidiaceae</taxon>
        <taxon>Actinidia</taxon>
    </lineage>
</organism>
<feature type="transmembrane region" description="Helical" evidence="1">
    <location>
        <begin position="102"/>
        <end position="123"/>
    </location>
</feature>
<sequence>MGLASSMALHAAYLGWYGLLIGLIQINYQNSKESPFETHPASMPISILAICFYFFGVALKQKFKAEIKRRNCTRALKRAILISGVLSPASLISVLLPNGLSWIVYAVWAVFAVIVVAWNWILVINQWLYRTINAACQLVNKFARLSRHRSVEEYGPQNV</sequence>
<feature type="transmembrane region" description="Helical" evidence="1">
    <location>
        <begin position="79"/>
        <end position="96"/>
    </location>
</feature>
<keyword evidence="1" id="KW-0812">Transmembrane</keyword>
<keyword evidence="3" id="KW-1185">Reference proteome</keyword>
<evidence type="ECO:0000313" key="2">
    <source>
        <dbReference type="EMBL" id="GFY90874.1"/>
    </source>
</evidence>
<name>A0A7J0EWL9_9ERIC</name>
<proteinExistence type="predicted"/>
<reference evidence="2 3" key="1">
    <citation type="submission" date="2019-07" db="EMBL/GenBank/DDBJ databases">
        <title>De Novo Assembly of kiwifruit Actinidia rufa.</title>
        <authorList>
            <person name="Sugita-Konishi S."/>
            <person name="Sato K."/>
            <person name="Mori E."/>
            <person name="Abe Y."/>
            <person name="Kisaki G."/>
            <person name="Hamano K."/>
            <person name="Suezawa K."/>
            <person name="Otani M."/>
            <person name="Fukuda T."/>
            <person name="Manabe T."/>
            <person name="Gomi K."/>
            <person name="Tabuchi M."/>
            <person name="Akimitsu K."/>
            <person name="Kataoka I."/>
        </authorList>
    </citation>
    <scope>NUCLEOTIDE SEQUENCE [LARGE SCALE GENOMIC DNA]</scope>
    <source>
        <strain evidence="3">cv. Fuchu</strain>
    </source>
</reference>
<comment type="caution">
    <text evidence="2">The sequence shown here is derived from an EMBL/GenBank/DDBJ whole genome shotgun (WGS) entry which is preliminary data.</text>
</comment>
<dbReference type="AlphaFoldDB" id="A0A7J0EWL9"/>
<accession>A0A7J0EWL9</accession>
<keyword evidence="1" id="KW-1133">Transmembrane helix</keyword>
<dbReference type="OrthoDB" id="1710472at2759"/>